<evidence type="ECO:0008006" key="5">
    <source>
        <dbReference type="Google" id="ProtNLM"/>
    </source>
</evidence>
<reference evidence="3" key="1">
    <citation type="journal article" date="2021" name="Nat. Commun.">
        <title>Genetic determinants of endophytism in the Arabidopsis root mycobiome.</title>
        <authorList>
            <person name="Mesny F."/>
            <person name="Miyauchi S."/>
            <person name="Thiergart T."/>
            <person name="Pickel B."/>
            <person name="Atanasova L."/>
            <person name="Karlsson M."/>
            <person name="Huettel B."/>
            <person name="Barry K.W."/>
            <person name="Haridas S."/>
            <person name="Chen C."/>
            <person name="Bauer D."/>
            <person name="Andreopoulos W."/>
            <person name="Pangilinan J."/>
            <person name="LaButti K."/>
            <person name="Riley R."/>
            <person name="Lipzen A."/>
            <person name="Clum A."/>
            <person name="Drula E."/>
            <person name="Henrissat B."/>
            <person name="Kohler A."/>
            <person name="Grigoriev I.V."/>
            <person name="Martin F.M."/>
            <person name="Hacquard S."/>
        </authorList>
    </citation>
    <scope>NUCLEOTIDE SEQUENCE</scope>
    <source>
        <strain evidence="3">MPI-SDFR-AT-0120</strain>
    </source>
</reference>
<dbReference type="OrthoDB" id="5369448at2759"/>
<feature type="compositionally biased region" description="Low complexity" evidence="2">
    <location>
        <begin position="514"/>
        <end position="528"/>
    </location>
</feature>
<feature type="region of interest" description="Disordered" evidence="2">
    <location>
        <begin position="632"/>
        <end position="662"/>
    </location>
</feature>
<feature type="compositionally biased region" description="Acidic residues" evidence="2">
    <location>
        <begin position="283"/>
        <end position="292"/>
    </location>
</feature>
<evidence type="ECO:0000256" key="2">
    <source>
        <dbReference type="SAM" id="MobiDB-lite"/>
    </source>
</evidence>
<organism evidence="3 4">
    <name type="scientific">Paraphoma chrysanthemicola</name>
    <dbReference type="NCBI Taxonomy" id="798071"/>
    <lineage>
        <taxon>Eukaryota</taxon>
        <taxon>Fungi</taxon>
        <taxon>Dikarya</taxon>
        <taxon>Ascomycota</taxon>
        <taxon>Pezizomycotina</taxon>
        <taxon>Dothideomycetes</taxon>
        <taxon>Pleosporomycetidae</taxon>
        <taxon>Pleosporales</taxon>
        <taxon>Pleosporineae</taxon>
        <taxon>Phaeosphaeriaceae</taxon>
        <taxon>Paraphoma</taxon>
    </lineage>
</organism>
<feature type="compositionally biased region" description="Basic and acidic residues" evidence="2">
    <location>
        <begin position="110"/>
        <end position="127"/>
    </location>
</feature>
<comment type="caution">
    <text evidence="3">The sequence shown here is derived from an EMBL/GenBank/DDBJ whole genome shotgun (WGS) entry which is preliminary data.</text>
</comment>
<proteinExistence type="predicted"/>
<protein>
    <recommendedName>
        <fullName evidence="5">Pathway-specific nitrogen regulator</fullName>
    </recommendedName>
</protein>
<feature type="compositionally biased region" description="Low complexity" evidence="2">
    <location>
        <begin position="293"/>
        <end position="309"/>
    </location>
</feature>
<feature type="compositionally biased region" description="Polar residues" evidence="2">
    <location>
        <begin position="632"/>
        <end position="641"/>
    </location>
</feature>
<feature type="compositionally biased region" description="Polar residues" evidence="2">
    <location>
        <begin position="159"/>
        <end position="170"/>
    </location>
</feature>
<evidence type="ECO:0000313" key="3">
    <source>
        <dbReference type="EMBL" id="KAH7081089.1"/>
    </source>
</evidence>
<feature type="coiled-coil region" evidence="1">
    <location>
        <begin position="399"/>
        <end position="488"/>
    </location>
</feature>
<feature type="region of interest" description="Disordered" evidence="2">
    <location>
        <begin position="1"/>
        <end position="195"/>
    </location>
</feature>
<evidence type="ECO:0000256" key="1">
    <source>
        <dbReference type="SAM" id="Coils"/>
    </source>
</evidence>
<name>A0A8K0VVZ1_9PLEO</name>
<evidence type="ECO:0000313" key="4">
    <source>
        <dbReference type="Proteomes" id="UP000813461"/>
    </source>
</evidence>
<feature type="compositionally biased region" description="Low complexity" evidence="2">
    <location>
        <begin position="70"/>
        <end position="81"/>
    </location>
</feature>
<dbReference type="Proteomes" id="UP000813461">
    <property type="component" value="Unassembled WGS sequence"/>
</dbReference>
<sequence>MATMHRSPGPGLTSFAIYEDPEDQQTSSPTDSIEEDMSFNSELSLPTADDAISSIELDDEPQPYKSSYTSRRSSLQPRRSSGVTHYSVVSAIPSESSIATKPIPQANEADDARYTPRKERPRFRNPESVRAMQMASPPLLPTIETSQERLKGSYKLMTPSRSGRSETPVSKKTRSRRGSVRDQHSPRPTPTPQQAPLVLLHVTILPPQVPYSHDLMVRIMPEWLVENYKLLDEKLQDIILMRRGLLIPHPRDEYDLLEERILESLELKTPRLLKCGHFVAPDEYSDDEDEGYEASAAGDSTGRGSRMSGGTFTEEQEWMENPLAETGMCTDCNCELKRPGRGVGAGKRRWDIKIYAANGLMRAAGWTACWNDMERCDVEISPWIPLELRKTLERRVQEEQEAEKRKQMYALELQRQIQESTSKQKIAEEEAAERKRLEEAELQKSFEAAAAALQRSVEEKAAEKKRFEDALEEKIEEAKESLRVEIEAQTLAEANIVTERLRALEQALEESKVSASTSESAPATTQPTKQKGHLRAADIPLGTLLKNYLLILLKDQRNFIILLLGATVVFLSMNMQNTPQLANLSTLPETKLIDSVTTVAVTTTATTTATSFSTLTVTHIQTAVPVKETTLPESISLQDPRSLTRVEPLNTPTPSASAEDTPLQDYSVQAPAATQDAQKILPIATLQEESLPAPQEETVSATDNVVMTAKHTCRPLHVFQPAFSPAQ</sequence>
<feature type="region of interest" description="Disordered" evidence="2">
    <location>
        <begin position="283"/>
        <end position="309"/>
    </location>
</feature>
<gene>
    <name evidence="3" type="ORF">FB567DRAFT_532437</name>
</gene>
<accession>A0A8K0VVZ1</accession>
<keyword evidence="4" id="KW-1185">Reference proteome</keyword>
<keyword evidence="1" id="KW-0175">Coiled coil</keyword>
<feature type="region of interest" description="Disordered" evidence="2">
    <location>
        <begin position="512"/>
        <end position="533"/>
    </location>
</feature>
<dbReference type="EMBL" id="JAGMVJ010000015">
    <property type="protein sequence ID" value="KAH7081089.1"/>
    <property type="molecule type" value="Genomic_DNA"/>
</dbReference>
<dbReference type="AlphaFoldDB" id="A0A8K0VVZ1"/>